<proteinExistence type="predicted"/>
<dbReference type="Proteomes" id="UP000521943">
    <property type="component" value="Unassembled WGS sequence"/>
</dbReference>
<accession>A0A8H6I6B7</accession>
<dbReference type="InterPro" id="IPR051055">
    <property type="entry name" value="PIF1_helicase"/>
</dbReference>
<evidence type="ECO:0000313" key="3">
    <source>
        <dbReference type="Proteomes" id="UP000521943"/>
    </source>
</evidence>
<comment type="caution">
    <text evidence="2">The sequence shown here is derived from an EMBL/GenBank/DDBJ whole genome shotgun (WGS) entry which is preliminary data.</text>
</comment>
<name>A0A8H6I6B7_9AGAR</name>
<organism evidence="2 3">
    <name type="scientific">Ephemerocybe angulata</name>
    <dbReference type="NCBI Taxonomy" id="980116"/>
    <lineage>
        <taxon>Eukaryota</taxon>
        <taxon>Fungi</taxon>
        <taxon>Dikarya</taxon>
        <taxon>Basidiomycota</taxon>
        <taxon>Agaricomycotina</taxon>
        <taxon>Agaricomycetes</taxon>
        <taxon>Agaricomycetidae</taxon>
        <taxon>Agaricales</taxon>
        <taxon>Agaricineae</taxon>
        <taxon>Psathyrellaceae</taxon>
        <taxon>Ephemerocybe</taxon>
    </lineage>
</organism>
<sequence length="409" mass="45966">MSFFLILPLLSAWRLPSRYCELPSAADFHQFPPVAGGKGAKPGREGKENTSALYCHQPSLDKERMALGREIFLQFEKVVVLTEQNRSRDPEWTELLDRLRVGECTDKDLEEVQKLVLTDPRCDVPDWNSEEWADVVLVTPRHKVRKAWNDLALAKHCRLEGRYRYVIKARDIDKFTGERPRLDYRVSAAAMPVKKTGDLEQAVTIGIGMKAMVVTNIAAEADVANGTRGVVESFWLHPEEQPTLLEDGVILLSHMPPVIFFRPYEKISARFDGVPEGVVPIVPVTVGFEVQNGLGQTITVKRTQYALTGAYAFTDYKSQGQTIEKVIIDIGKPPDSELSPFNAYVALSRGRGRDSIRLLRDFNPDLFTTHPSENLRAEMSRLHALARQTQIDYEHAQEQRSGPNAGAIA</sequence>
<evidence type="ECO:0000313" key="2">
    <source>
        <dbReference type="EMBL" id="KAF6759414.1"/>
    </source>
</evidence>
<dbReference type="EMBL" id="JACGCI010000015">
    <property type="protein sequence ID" value="KAF6759414.1"/>
    <property type="molecule type" value="Genomic_DNA"/>
</dbReference>
<dbReference type="CDD" id="cd18809">
    <property type="entry name" value="SF1_C_RecD"/>
    <property type="match status" value="1"/>
</dbReference>
<feature type="signal peptide" evidence="1">
    <location>
        <begin position="1"/>
        <end position="20"/>
    </location>
</feature>
<keyword evidence="3" id="KW-1185">Reference proteome</keyword>
<protein>
    <submittedName>
        <fullName evidence="2">Uncharacterized protein</fullName>
    </submittedName>
</protein>
<dbReference type="SUPFAM" id="SSF52540">
    <property type="entry name" value="P-loop containing nucleoside triphosphate hydrolases"/>
    <property type="match status" value="1"/>
</dbReference>
<dbReference type="PANTHER" id="PTHR47642:SF6">
    <property type="entry name" value="ATP-DEPENDENT DNA HELICASE"/>
    <property type="match status" value="1"/>
</dbReference>
<feature type="chain" id="PRO_5034946793" evidence="1">
    <location>
        <begin position="21"/>
        <end position="409"/>
    </location>
</feature>
<keyword evidence="1" id="KW-0732">Signal</keyword>
<dbReference type="PANTHER" id="PTHR47642">
    <property type="entry name" value="ATP-DEPENDENT DNA HELICASE"/>
    <property type="match status" value="1"/>
</dbReference>
<dbReference type="OrthoDB" id="2986975at2759"/>
<reference evidence="2 3" key="1">
    <citation type="submission" date="2020-07" db="EMBL/GenBank/DDBJ databases">
        <title>Comparative genomics of pyrophilous fungi reveals a link between fire events and developmental genes.</title>
        <authorList>
            <consortium name="DOE Joint Genome Institute"/>
            <person name="Steindorff A.S."/>
            <person name="Carver A."/>
            <person name="Calhoun S."/>
            <person name="Stillman K."/>
            <person name="Liu H."/>
            <person name="Lipzen A."/>
            <person name="Pangilinan J."/>
            <person name="Labutti K."/>
            <person name="Bruns T.D."/>
            <person name="Grigoriev I.V."/>
        </authorList>
    </citation>
    <scope>NUCLEOTIDE SEQUENCE [LARGE SCALE GENOMIC DNA]</scope>
    <source>
        <strain evidence="2 3">CBS 144469</strain>
    </source>
</reference>
<evidence type="ECO:0000256" key="1">
    <source>
        <dbReference type="SAM" id="SignalP"/>
    </source>
</evidence>
<gene>
    <name evidence="2" type="ORF">DFP72DRAFT_134811</name>
</gene>
<dbReference type="AlphaFoldDB" id="A0A8H6I6B7"/>
<dbReference type="InterPro" id="IPR027417">
    <property type="entry name" value="P-loop_NTPase"/>
</dbReference>